<dbReference type="AlphaFoldDB" id="A0A5J5B7R3"/>
<dbReference type="GO" id="GO:0004674">
    <property type="term" value="F:protein serine/threonine kinase activity"/>
    <property type="evidence" value="ECO:0007669"/>
    <property type="project" value="TreeGrafter"/>
</dbReference>
<accession>A0A5J5B7R3</accession>
<dbReference type="Pfam" id="PF00069">
    <property type="entry name" value="Pkinase"/>
    <property type="match status" value="2"/>
</dbReference>
<keyword evidence="1" id="KW-0547">Nucleotide-binding</keyword>
<name>A0A5J5B7R3_9ASTE</name>
<dbReference type="GO" id="GO:0005886">
    <property type="term" value="C:plasma membrane"/>
    <property type="evidence" value="ECO:0007669"/>
    <property type="project" value="TreeGrafter"/>
</dbReference>
<dbReference type="GO" id="GO:0007166">
    <property type="term" value="P:cell surface receptor signaling pathway"/>
    <property type="evidence" value="ECO:0007669"/>
    <property type="project" value="InterPro"/>
</dbReference>
<evidence type="ECO:0000256" key="2">
    <source>
        <dbReference type="ARBA" id="ARBA00022840"/>
    </source>
</evidence>
<dbReference type="PROSITE" id="PS50011">
    <property type="entry name" value="PROTEIN_KINASE_DOM"/>
    <property type="match status" value="1"/>
</dbReference>
<dbReference type="Gene3D" id="1.10.510.10">
    <property type="entry name" value="Transferase(Phosphotransferase) domain 1"/>
    <property type="match status" value="2"/>
</dbReference>
<dbReference type="PANTHER" id="PTHR27005">
    <property type="entry name" value="WALL-ASSOCIATED RECEPTOR KINASE-LIKE 21"/>
    <property type="match status" value="1"/>
</dbReference>
<evidence type="ECO:0000259" key="3">
    <source>
        <dbReference type="PROSITE" id="PS50011"/>
    </source>
</evidence>
<sequence>MPTNILLDGNFTAKVADFGASRLVPLDKTRLTTLVQGTLGYLDPEYFHSSQLSEKSDVYSFGVVLAELITGKTALSFARPEKERNLATYFISSLEVNRLSQILDHQIENEINVGQVREVANLAQSCLMLKGNERPTMMEVAMELERLMRLKEHHRIGVEMNSDENEHLLGYSLDLGSGSTTARYGLQWWQDEGKRAMGNQQGQKERPYVSQTHLTTLVQGTYGYMDPEYFDSGNLTEKSDVYSFGVILIELLTGEKAFSLERPQKNRSLAKYFISSLEDDRLLQVLEDRAKSEGNVEQLGRVVELPKKCLKSRGEKRPTMEEVKNELVELSSFQMHSLAEI</sequence>
<evidence type="ECO:0000313" key="4">
    <source>
        <dbReference type="EMBL" id="KAA8538356.1"/>
    </source>
</evidence>
<dbReference type="InterPro" id="IPR011009">
    <property type="entry name" value="Kinase-like_dom_sf"/>
</dbReference>
<keyword evidence="2" id="KW-0067">ATP-binding</keyword>
<dbReference type="EMBL" id="CM018038">
    <property type="protein sequence ID" value="KAA8538356.1"/>
    <property type="molecule type" value="Genomic_DNA"/>
</dbReference>
<dbReference type="InterPro" id="IPR045274">
    <property type="entry name" value="WAK-like"/>
</dbReference>
<dbReference type="SUPFAM" id="SSF56112">
    <property type="entry name" value="Protein kinase-like (PK-like)"/>
    <property type="match status" value="2"/>
</dbReference>
<dbReference type="InterPro" id="IPR000719">
    <property type="entry name" value="Prot_kinase_dom"/>
</dbReference>
<organism evidence="4 5">
    <name type="scientific">Nyssa sinensis</name>
    <dbReference type="NCBI Taxonomy" id="561372"/>
    <lineage>
        <taxon>Eukaryota</taxon>
        <taxon>Viridiplantae</taxon>
        <taxon>Streptophyta</taxon>
        <taxon>Embryophyta</taxon>
        <taxon>Tracheophyta</taxon>
        <taxon>Spermatophyta</taxon>
        <taxon>Magnoliopsida</taxon>
        <taxon>eudicotyledons</taxon>
        <taxon>Gunneridae</taxon>
        <taxon>Pentapetalae</taxon>
        <taxon>asterids</taxon>
        <taxon>Cornales</taxon>
        <taxon>Nyssaceae</taxon>
        <taxon>Nyssa</taxon>
    </lineage>
</organism>
<gene>
    <name evidence="4" type="ORF">F0562_027821</name>
</gene>
<dbReference type="PANTHER" id="PTHR27005:SF511">
    <property type="entry name" value="WALL-ASSOCIATED RECEPTOR KINASE 1-RELATED"/>
    <property type="match status" value="1"/>
</dbReference>
<reference evidence="4 5" key="1">
    <citation type="submission" date="2019-09" db="EMBL/GenBank/DDBJ databases">
        <title>A chromosome-level genome assembly of the Chinese tupelo Nyssa sinensis.</title>
        <authorList>
            <person name="Yang X."/>
            <person name="Kang M."/>
            <person name="Yang Y."/>
            <person name="Xiong H."/>
            <person name="Wang M."/>
            <person name="Zhang Z."/>
            <person name="Wang Z."/>
            <person name="Wu H."/>
            <person name="Ma T."/>
            <person name="Liu J."/>
            <person name="Xi Z."/>
        </authorList>
    </citation>
    <scope>NUCLEOTIDE SEQUENCE [LARGE SCALE GENOMIC DNA]</scope>
    <source>
        <strain evidence="4">J267</strain>
        <tissue evidence="4">Leaf</tissue>
    </source>
</reference>
<proteinExistence type="predicted"/>
<dbReference type="GO" id="GO:0005524">
    <property type="term" value="F:ATP binding"/>
    <property type="evidence" value="ECO:0007669"/>
    <property type="project" value="UniProtKB-KW"/>
</dbReference>
<feature type="domain" description="Protein kinase" evidence="3">
    <location>
        <begin position="1"/>
        <end position="156"/>
    </location>
</feature>
<dbReference type="Proteomes" id="UP000325577">
    <property type="component" value="Linkage Group LG15"/>
</dbReference>
<evidence type="ECO:0000313" key="5">
    <source>
        <dbReference type="Proteomes" id="UP000325577"/>
    </source>
</evidence>
<keyword evidence="5" id="KW-1185">Reference proteome</keyword>
<dbReference type="OrthoDB" id="4062651at2759"/>
<evidence type="ECO:0000256" key="1">
    <source>
        <dbReference type="ARBA" id="ARBA00022741"/>
    </source>
</evidence>
<protein>
    <recommendedName>
        <fullName evidence="3">Protein kinase domain-containing protein</fullName>
    </recommendedName>
</protein>